<sequence length="97" mass="10558">MRHPTILLTACLSVWASTAPGQDLPVAGTAPWERPAGAPVITEMVKDAAWYALALTGVDQPYPASLRFLEDQGAWFSPFTHPGMTGPYDIRHWHGGE</sequence>
<reference evidence="1 2" key="1">
    <citation type="submission" date="2023-09" db="EMBL/GenBank/DDBJ databases">
        <title>Xinfangfangia sedmenti sp. nov., isolated the sedment.</title>
        <authorList>
            <person name="Xu L."/>
        </authorList>
    </citation>
    <scope>NUCLEOTIDE SEQUENCE [LARGE SCALE GENOMIC DNA]</scope>
    <source>
        <strain evidence="1 2">LG-4</strain>
    </source>
</reference>
<keyword evidence="2" id="KW-1185">Reference proteome</keyword>
<dbReference type="EMBL" id="JAVKPH010000002">
    <property type="protein sequence ID" value="MDR5651417.1"/>
    <property type="molecule type" value="Genomic_DNA"/>
</dbReference>
<gene>
    <name evidence="1" type="ORF">RGD00_02280</name>
</gene>
<evidence type="ECO:0000313" key="1">
    <source>
        <dbReference type="EMBL" id="MDR5651417.1"/>
    </source>
</evidence>
<name>A0ABU1F3I7_9RHOB</name>
<evidence type="ECO:0000313" key="2">
    <source>
        <dbReference type="Proteomes" id="UP001247754"/>
    </source>
</evidence>
<proteinExistence type="predicted"/>
<accession>A0ABU1F3I7</accession>
<comment type="caution">
    <text evidence="1">The sequence shown here is derived from an EMBL/GenBank/DDBJ whole genome shotgun (WGS) entry which is preliminary data.</text>
</comment>
<dbReference type="Proteomes" id="UP001247754">
    <property type="component" value="Unassembled WGS sequence"/>
</dbReference>
<dbReference type="RefSeq" id="WP_310455573.1">
    <property type="nucleotide sequence ID" value="NZ_JAVKPH010000002.1"/>
</dbReference>
<organism evidence="1 2">
    <name type="scientific">Ruixingdingia sedimenti</name>
    <dbReference type="NCBI Taxonomy" id="3073604"/>
    <lineage>
        <taxon>Bacteria</taxon>
        <taxon>Pseudomonadati</taxon>
        <taxon>Pseudomonadota</taxon>
        <taxon>Alphaproteobacteria</taxon>
        <taxon>Rhodobacterales</taxon>
        <taxon>Paracoccaceae</taxon>
        <taxon>Ruixingdingia</taxon>
    </lineage>
</organism>
<protein>
    <submittedName>
        <fullName evidence="1">Uncharacterized protein</fullName>
    </submittedName>
</protein>